<reference evidence="2" key="1">
    <citation type="submission" date="2017-09" db="EMBL/GenBank/DDBJ databases">
        <title>Contemporary evolution of a Lepidopteran species, Heliothis virescens, in response to modern agricultural practices.</title>
        <authorList>
            <person name="Fritz M.L."/>
            <person name="Deyonke A.M."/>
            <person name="Papanicolaou A."/>
            <person name="Micinski S."/>
            <person name="Westbrook J."/>
            <person name="Gould F."/>
        </authorList>
    </citation>
    <scope>NUCLEOTIDE SEQUENCE [LARGE SCALE GENOMIC DNA]</scope>
    <source>
        <strain evidence="2">HvINT-</strain>
        <tissue evidence="2">Whole body</tissue>
    </source>
</reference>
<name>A0A2A4J2D2_HELVI</name>
<comment type="caution">
    <text evidence="2">The sequence shown here is derived from an EMBL/GenBank/DDBJ whole genome shotgun (WGS) entry which is preliminary data.</text>
</comment>
<evidence type="ECO:0000256" key="1">
    <source>
        <dbReference type="SAM" id="MobiDB-lite"/>
    </source>
</evidence>
<organism evidence="2">
    <name type="scientific">Heliothis virescens</name>
    <name type="common">Tobacco budworm moth</name>
    <dbReference type="NCBI Taxonomy" id="7102"/>
    <lineage>
        <taxon>Eukaryota</taxon>
        <taxon>Metazoa</taxon>
        <taxon>Ecdysozoa</taxon>
        <taxon>Arthropoda</taxon>
        <taxon>Hexapoda</taxon>
        <taxon>Insecta</taxon>
        <taxon>Pterygota</taxon>
        <taxon>Neoptera</taxon>
        <taxon>Endopterygota</taxon>
        <taxon>Lepidoptera</taxon>
        <taxon>Glossata</taxon>
        <taxon>Ditrysia</taxon>
        <taxon>Noctuoidea</taxon>
        <taxon>Noctuidae</taxon>
        <taxon>Heliothinae</taxon>
        <taxon>Heliothis</taxon>
    </lineage>
</organism>
<protein>
    <submittedName>
        <fullName evidence="2">Uncharacterized protein</fullName>
    </submittedName>
</protein>
<feature type="region of interest" description="Disordered" evidence="1">
    <location>
        <begin position="1"/>
        <end position="31"/>
    </location>
</feature>
<sequence length="123" mass="13714">MTVDITEPITSTSKDLAEVSKSPLNSNTSDNVGQEIDAICEDSLPDDTRIEKLRANKFDYEALGMTVPEKLIHIPDTNMADKQTTDENIVQFEEIIDEGNVERAILSPTILQTNNNENVLNHK</sequence>
<proteinExistence type="predicted"/>
<evidence type="ECO:0000313" key="2">
    <source>
        <dbReference type="EMBL" id="PCG65896.1"/>
    </source>
</evidence>
<dbReference type="AlphaFoldDB" id="A0A2A4J2D2"/>
<dbReference type="EMBL" id="NWSH01003711">
    <property type="protein sequence ID" value="PCG65896.1"/>
    <property type="molecule type" value="Genomic_DNA"/>
</dbReference>
<gene>
    <name evidence="2" type="ORF">B5V51_8494</name>
</gene>
<feature type="compositionally biased region" description="Polar residues" evidence="1">
    <location>
        <begin position="22"/>
        <end position="31"/>
    </location>
</feature>
<accession>A0A2A4J2D2</accession>